<evidence type="ECO:0000313" key="4">
    <source>
        <dbReference type="Proteomes" id="UP000481861"/>
    </source>
</evidence>
<dbReference type="EMBL" id="JAADJZ010000012">
    <property type="protein sequence ID" value="KAF2871236.1"/>
    <property type="molecule type" value="Genomic_DNA"/>
</dbReference>
<gene>
    <name evidence="3" type="ORF">BDV95DRAFT_629053</name>
</gene>
<dbReference type="OrthoDB" id="68104at2759"/>
<dbReference type="InterPro" id="IPR035439">
    <property type="entry name" value="UPF0145_dom_sf"/>
</dbReference>
<dbReference type="SUPFAM" id="SSF117782">
    <property type="entry name" value="YbjQ-like"/>
    <property type="match status" value="1"/>
</dbReference>
<dbReference type="InterPro" id="IPR002765">
    <property type="entry name" value="UPF0145_YbjQ-like"/>
</dbReference>
<accession>A0A7C8M7Z5</accession>
<evidence type="ECO:0000256" key="2">
    <source>
        <dbReference type="SAM" id="MobiDB-lite"/>
    </source>
</evidence>
<dbReference type="AlphaFoldDB" id="A0A7C8M7Z5"/>
<protein>
    <submittedName>
        <fullName evidence="3">Putative heavy-metal-binding-domain-containing protein</fullName>
    </submittedName>
</protein>
<comment type="similarity">
    <text evidence="1">Belongs to the UPF0145 family.</text>
</comment>
<dbReference type="Gene3D" id="3.30.110.70">
    <property type="entry name" value="Hypothetical protein apc22750. Chain B"/>
    <property type="match status" value="1"/>
</dbReference>
<comment type="caution">
    <text evidence="3">The sequence shown here is derived from an EMBL/GenBank/DDBJ whole genome shotgun (WGS) entry which is preliminary data.</text>
</comment>
<evidence type="ECO:0000256" key="1">
    <source>
        <dbReference type="ARBA" id="ARBA00010751"/>
    </source>
</evidence>
<name>A0A7C8M7Z5_9PLEO</name>
<feature type="region of interest" description="Disordered" evidence="2">
    <location>
        <begin position="1"/>
        <end position="44"/>
    </location>
</feature>
<dbReference type="Pfam" id="PF01906">
    <property type="entry name" value="YbjQ_1"/>
    <property type="match status" value="1"/>
</dbReference>
<dbReference type="PANTHER" id="PTHR34068:SF2">
    <property type="entry name" value="UPF0145 PROTEIN SCO3412"/>
    <property type="match status" value="1"/>
</dbReference>
<sequence length="168" mass="18034">MLTNRRSMLPPPSAAVPHPNNRASSYQALAPPIDSTPNPSSRTPSILTTTTPTLPGHRITHVIGTVHGLTTCARKDTKSFLKSMGAGNEAKSLTQMLYNARDQAIERMVRDCVAQGGNAVVGLGFGESEILGFAQVSVYGTAVLVEHEREPKVDSNRTALNPLKAFQR</sequence>
<reference evidence="3 4" key="1">
    <citation type="submission" date="2020-01" db="EMBL/GenBank/DDBJ databases">
        <authorList>
            <consortium name="DOE Joint Genome Institute"/>
            <person name="Haridas S."/>
            <person name="Albert R."/>
            <person name="Binder M."/>
            <person name="Bloem J."/>
            <person name="Labutti K."/>
            <person name="Salamov A."/>
            <person name="Andreopoulos B."/>
            <person name="Baker S.E."/>
            <person name="Barry K."/>
            <person name="Bills G."/>
            <person name="Bluhm B.H."/>
            <person name="Cannon C."/>
            <person name="Castanera R."/>
            <person name="Culley D.E."/>
            <person name="Daum C."/>
            <person name="Ezra D."/>
            <person name="Gonzalez J.B."/>
            <person name="Henrissat B."/>
            <person name="Kuo A."/>
            <person name="Liang C."/>
            <person name="Lipzen A."/>
            <person name="Lutzoni F."/>
            <person name="Magnuson J."/>
            <person name="Mondo S."/>
            <person name="Nolan M."/>
            <person name="Ohm R."/>
            <person name="Pangilinan J."/>
            <person name="Park H.-J.H."/>
            <person name="Ramirez L."/>
            <person name="Alfaro M."/>
            <person name="Sun H."/>
            <person name="Tritt A."/>
            <person name="Yoshinaga Y."/>
            <person name="Zwiers L.-H.L."/>
            <person name="Turgeon B.G."/>
            <person name="Goodwin S.B."/>
            <person name="Spatafora J.W."/>
            <person name="Crous P.W."/>
            <person name="Grigoriev I.V."/>
        </authorList>
    </citation>
    <scope>NUCLEOTIDE SEQUENCE [LARGE SCALE GENOMIC DNA]</scope>
    <source>
        <strain evidence="3 4">CBS 611.86</strain>
    </source>
</reference>
<proteinExistence type="inferred from homology"/>
<dbReference type="Proteomes" id="UP000481861">
    <property type="component" value="Unassembled WGS sequence"/>
</dbReference>
<organism evidence="3 4">
    <name type="scientific">Massariosphaeria phaeospora</name>
    <dbReference type="NCBI Taxonomy" id="100035"/>
    <lineage>
        <taxon>Eukaryota</taxon>
        <taxon>Fungi</taxon>
        <taxon>Dikarya</taxon>
        <taxon>Ascomycota</taxon>
        <taxon>Pezizomycotina</taxon>
        <taxon>Dothideomycetes</taxon>
        <taxon>Pleosporomycetidae</taxon>
        <taxon>Pleosporales</taxon>
        <taxon>Pleosporales incertae sedis</taxon>
        <taxon>Massariosphaeria</taxon>
    </lineage>
</organism>
<evidence type="ECO:0000313" key="3">
    <source>
        <dbReference type="EMBL" id="KAF2871236.1"/>
    </source>
</evidence>
<dbReference type="PANTHER" id="PTHR34068">
    <property type="entry name" value="UPF0145 PROTEIN YBJQ"/>
    <property type="match status" value="1"/>
</dbReference>
<keyword evidence="4" id="KW-1185">Reference proteome</keyword>